<dbReference type="EMBL" id="GEZM01015452">
    <property type="protein sequence ID" value="JAV91638.1"/>
    <property type="molecule type" value="Transcribed_RNA"/>
</dbReference>
<accession>A0A1Y1N2K6</accession>
<organism evidence="1">
    <name type="scientific">Photinus pyralis</name>
    <name type="common">Common eastern firefly</name>
    <name type="synonym">Lampyris pyralis</name>
    <dbReference type="NCBI Taxonomy" id="7054"/>
    <lineage>
        <taxon>Eukaryota</taxon>
        <taxon>Metazoa</taxon>
        <taxon>Ecdysozoa</taxon>
        <taxon>Arthropoda</taxon>
        <taxon>Hexapoda</taxon>
        <taxon>Insecta</taxon>
        <taxon>Pterygota</taxon>
        <taxon>Neoptera</taxon>
        <taxon>Endopterygota</taxon>
        <taxon>Coleoptera</taxon>
        <taxon>Polyphaga</taxon>
        <taxon>Elateriformia</taxon>
        <taxon>Elateroidea</taxon>
        <taxon>Lampyridae</taxon>
        <taxon>Lampyrinae</taxon>
        <taxon>Photinus</taxon>
    </lineage>
</organism>
<proteinExistence type="predicted"/>
<evidence type="ECO:0000313" key="1">
    <source>
        <dbReference type="EMBL" id="JAV91638.1"/>
    </source>
</evidence>
<reference evidence="1" key="1">
    <citation type="journal article" date="2016" name="Sci. Rep.">
        <title>Molecular characterization of firefly nuptial gifts: a multi-omics approach sheds light on postcopulatory sexual selection.</title>
        <authorList>
            <person name="Al-Wathiqui N."/>
            <person name="Fallon T.R."/>
            <person name="South A."/>
            <person name="Weng J.K."/>
            <person name="Lewis S.M."/>
        </authorList>
    </citation>
    <scope>NUCLEOTIDE SEQUENCE</scope>
</reference>
<protein>
    <submittedName>
        <fullName evidence="1">Uncharacterized protein</fullName>
    </submittedName>
</protein>
<sequence length="310" mass="33010">MARANRALLVVPVVSGLALRIGTARVRLAKVFLGEGSAHGEWIAGHFLRARADRGDAVAQFAVGVDAADAVARVFARVVEAGRFRLGTVAVLGALRLARRQRISEVTPWTLAERHMVLHQVALRILPALGAGVLASEFDAGVVVAAVGVAVAFVPTAGYRRAVVSRLALASGYIIYNLAIRIGSTGTGMTKLLWIEVPAMLEGVTGVTWRTCARGNVVPGLAVSIRPAHSLAGIHAPLVLASQVTSALTTVQALRPDAVVERIPRIPLQARADRPISDRSAVGVMSARRAATHRYMRHRKVRLHLKRSCS</sequence>
<dbReference type="AlphaFoldDB" id="A0A1Y1N2K6"/>
<name>A0A1Y1N2K6_PHOPY</name>